<dbReference type="Gene3D" id="3.30.420.10">
    <property type="entry name" value="Ribonuclease H-like superfamily/Ribonuclease H"/>
    <property type="match status" value="1"/>
</dbReference>
<dbReference type="EMBL" id="VBPB01000062">
    <property type="protein sequence ID" value="TMQ73550.1"/>
    <property type="molecule type" value="Genomic_DNA"/>
</dbReference>
<dbReference type="InterPro" id="IPR012337">
    <property type="entry name" value="RNaseH-like_sf"/>
</dbReference>
<dbReference type="Pfam" id="PF01351">
    <property type="entry name" value="RNase_HII"/>
    <property type="match status" value="1"/>
</dbReference>
<dbReference type="GO" id="GO:0043137">
    <property type="term" value="P:DNA replication, removal of RNA primer"/>
    <property type="evidence" value="ECO:0007669"/>
    <property type="project" value="TreeGrafter"/>
</dbReference>
<feature type="binding site" evidence="14">
    <location>
        <position position="27"/>
    </location>
    <ligand>
        <name>a divalent metal cation</name>
        <dbReference type="ChEBI" id="CHEBI:60240"/>
    </ligand>
</feature>
<evidence type="ECO:0000256" key="7">
    <source>
        <dbReference type="ARBA" id="ARBA00022490"/>
    </source>
</evidence>
<feature type="binding site" evidence="14">
    <location>
        <position position="119"/>
    </location>
    <ligand>
        <name>a divalent metal cation</name>
        <dbReference type="ChEBI" id="CHEBI:60240"/>
    </ligand>
</feature>
<feature type="domain" description="RNase H type-2" evidence="16">
    <location>
        <begin position="21"/>
        <end position="212"/>
    </location>
</feature>
<dbReference type="NCBIfam" id="NF000595">
    <property type="entry name" value="PRK00015.1-3"/>
    <property type="match status" value="1"/>
</dbReference>
<evidence type="ECO:0000313" key="17">
    <source>
        <dbReference type="EMBL" id="TMQ73550.1"/>
    </source>
</evidence>
<keyword evidence="8 14" id="KW-0540">Nuclease</keyword>
<protein>
    <recommendedName>
        <fullName evidence="13">UPF0102 protein E6K81_04190</fullName>
    </recommendedName>
</protein>
<dbReference type="Gene3D" id="3.40.1350.10">
    <property type="match status" value="1"/>
</dbReference>
<dbReference type="PROSITE" id="PS51975">
    <property type="entry name" value="RNASE_H_2"/>
    <property type="match status" value="1"/>
</dbReference>
<keyword evidence="10 14" id="KW-0255">Endonuclease</keyword>
<evidence type="ECO:0000256" key="14">
    <source>
        <dbReference type="PROSITE-ProRule" id="PRU01319"/>
    </source>
</evidence>
<dbReference type="InterPro" id="IPR011335">
    <property type="entry name" value="Restrct_endonuc-II-like"/>
</dbReference>
<keyword evidence="11 14" id="KW-0378">Hydrolase</keyword>
<feature type="binding site" evidence="14">
    <location>
        <position position="28"/>
    </location>
    <ligand>
        <name>a divalent metal cation</name>
        <dbReference type="ChEBI" id="CHEBI:60240"/>
    </ligand>
</feature>
<dbReference type="AlphaFoldDB" id="A0A538UCF8"/>
<comment type="function">
    <text evidence="3 15">Endonuclease that specifically degrades the RNA of RNA-DNA hybrids.</text>
</comment>
<dbReference type="InterPro" id="IPR036397">
    <property type="entry name" value="RNaseH_sf"/>
</dbReference>
<keyword evidence="12" id="KW-0464">Manganese</keyword>
<evidence type="ECO:0000256" key="2">
    <source>
        <dbReference type="ARBA" id="ARBA00001946"/>
    </source>
</evidence>
<comment type="cofactor">
    <cofactor evidence="14">
        <name>Mn(2+)</name>
        <dbReference type="ChEBI" id="CHEBI:29035"/>
    </cofactor>
    <cofactor evidence="14">
        <name>Mg(2+)</name>
        <dbReference type="ChEBI" id="CHEBI:18420"/>
    </cofactor>
    <text evidence="14">Manganese or magnesium. Binds 1 divalent metal ion per monomer in the absence of substrate. May bind a second metal ion after substrate binding.</text>
</comment>
<evidence type="ECO:0000256" key="8">
    <source>
        <dbReference type="ARBA" id="ARBA00022722"/>
    </source>
</evidence>
<dbReference type="SUPFAM" id="SSF52980">
    <property type="entry name" value="Restriction endonuclease-like"/>
    <property type="match status" value="1"/>
</dbReference>
<dbReference type="CDD" id="cd07182">
    <property type="entry name" value="RNase_HII_bacteria_HII_like"/>
    <property type="match status" value="1"/>
</dbReference>
<keyword evidence="9 14" id="KW-0479">Metal-binding</keyword>
<dbReference type="GO" id="GO:0046872">
    <property type="term" value="F:metal ion binding"/>
    <property type="evidence" value="ECO:0007669"/>
    <property type="project" value="UniProtKB-KW"/>
</dbReference>
<dbReference type="Proteomes" id="UP000319771">
    <property type="component" value="Unassembled WGS sequence"/>
</dbReference>
<comment type="cofactor">
    <cofactor evidence="2">
        <name>Mg(2+)</name>
        <dbReference type="ChEBI" id="CHEBI:18420"/>
    </cofactor>
</comment>
<dbReference type="InterPro" id="IPR001352">
    <property type="entry name" value="RNase_HII/HIII"/>
</dbReference>
<evidence type="ECO:0000256" key="1">
    <source>
        <dbReference type="ARBA" id="ARBA00000077"/>
    </source>
</evidence>
<comment type="subcellular location">
    <subcellularLocation>
        <location evidence="4">Cytoplasm</location>
    </subcellularLocation>
</comment>
<comment type="similarity">
    <text evidence="5 13">Belongs to the UPF0102 family.</text>
</comment>
<proteinExistence type="inferred from homology"/>
<organism evidence="17 18">
    <name type="scientific">Eiseniibacteriota bacterium</name>
    <dbReference type="NCBI Taxonomy" id="2212470"/>
    <lineage>
        <taxon>Bacteria</taxon>
        <taxon>Candidatus Eiseniibacteriota</taxon>
    </lineage>
</organism>
<comment type="caution">
    <text evidence="17">The sequence shown here is derived from an EMBL/GenBank/DDBJ whole genome shotgun (WGS) entry which is preliminary data.</text>
</comment>
<evidence type="ECO:0000313" key="18">
    <source>
        <dbReference type="Proteomes" id="UP000319771"/>
    </source>
</evidence>
<dbReference type="HAMAP" id="MF_00048">
    <property type="entry name" value="UPF0102"/>
    <property type="match status" value="1"/>
</dbReference>
<dbReference type="InterPro" id="IPR003509">
    <property type="entry name" value="UPF0102_YraN-like"/>
</dbReference>
<dbReference type="GO" id="GO:0003723">
    <property type="term" value="F:RNA binding"/>
    <property type="evidence" value="ECO:0007669"/>
    <property type="project" value="UniProtKB-UniRule"/>
</dbReference>
<evidence type="ECO:0000256" key="11">
    <source>
        <dbReference type="ARBA" id="ARBA00022801"/>
    </source>
</evidence>
<dbReference type="Pfam" id="PF02021">
    <property type="entry name" value="UPF0102"/>
    <property type="match status" value="1"/>
</dbReference>
<dbReference type="PANTHER" id="PTHR10954">
    <property type="entry name" value="RIBONUCLEASE H2 SUBUNIT A"/>
    <property type="match status" value="1"/>
</dbReference>
<evidence type="ECO:0000256" key="9">
    <source>
        <dbReference type="ARBA" id="ARBA00022723"/>
    </source>
</evidence>
<reference evidence="17 18" key="1">
    <citation type="journal article" date="2019" name="Nat. Microbiol.">
        <title>Mediterranean grassland soil C-N compound turnover is dependent on rainfall and depth, and is mediated by genomically divergent microorganisms.</title>
        <authorList>
            <person name="Diamond S."/>
            <person name="Andeer P.F."/>
            <person name="Li Z."/>
            <person name="Crits-Christoph A."/>
            <person name="Burstein D."/>
            <person name="Anantharaman K."/>
            <person name="Lane K.R."/>
            <person name="Thomas B.C."/>
            <person name="Pan C."/>
            <person name="Northen T.R."/>
            <person name="Banfield J.F."/>
        </authorList>
    </citation>
    <scope>NUCLEOTIDE SEQUENCE [LARGE SCALE GENOMIC DNA]</scope>
    <source>
        <strain evidence="17">WS_11</strain>
    </source>
</reference>
<evidence type="ECO:0000256" key="5">
    <source>
        <dbReference type="ARBA" id="ARBA00006738"/>
    </source>
</evidence>
<dbReference type="SUPFAM" id="SSF53098">
    <property type="entry name" value="Ribonuclease H-like"/>
    <property type="match status" value="1"/>
</dbReference>
<dbReference type="InterPro" id="IPR024567">
    <property type="entry name" value="RNase_HII/HIII_dom"/>
</dbReference>
<dbReference type="GO" id="GO:0004523">
    <property type="term" value="F:RNA-DNA hybrid ribonuclease activity"/>
    <property type="evidence" value="ECO:0007669"/>
    <property type="project" value="UniProtKB-UniRule"/>
</dbReference>
<evidence type="ECO:0000256" key="3">
    <source>
        <dbReference type="ARBA" id="ARBA00004065"/>
    </source>
</evidence>
<evidence type="ECO:0000259" key="16">
    <source>
        <dbReference type="PROSITE" id="PS51975"/>
    </source>
</evidence>
<name>A0A538UCF8_UNCEI</name>
<comment type="catalytic activity">
    <reaction evidence="1 14 15">
        <text>Endonucleolytic cleavage to 5'-phosphomonoester.</text>
        <dbReference type="EC" id="3.1.26.4"/>
    </reaction>
</comment>
<accession>A0A538UCF8</accession>
<comment type="similarity">
    <text evidence="6 15">Belongs to the RNase HII family.</text>
</comment>
<evidence type="ECO:0000256" key="15">
    <source>
        <dbReference type="RuleBase" id="RU003515"/>
    </source>
</evidence>
<keyword evidence="7" id="KW-0963">Cytoplasm</keyword>
<dbReference type="GO" id="GO:0005737">
    <property type="term" value="C:cytoplasm"/>
    <property type="evidence" value="ECO:0007669"/>
    <property type="project" value="UniProtKB-SubCell"/>
</dbReference>
<evidence type="ECO:0000256" key="6">
    <source>
        <dbReference type="ARBA" id="ARBA00007383"/>
    </source>
</evidence>
<dbReference type="GO" id="GO:0006298">
    <property type="term" value="P:mismatch repair"/>
    <property type="evidence" value="ECO:0007669"/>
    <property type="project" value="TreeGrafter"/>
</dbReference>
<dbReference type="InterPro" id="IPR011856">
    <property type="entry name" value="tRNA_endonuc-like_dom_sf"/>
</dbReference>
<gene>
    <name evidence="17" type="ORF">E6K81_04190</name>
</gene>
<evidence type="ECO:0000256" key="13">
    <source>
        <dbReference type="HAMAP-Rule" id="MF_00048"/>
    </source>
</evidence>
<evidence type="ECO:0000256" key="12">
    <source>
        <dbReference type="ARBA" id="ARBA00023211"/>
    </source>
</evidence>
<sequence length="329" mass="34820">MTGAGWRRLARAEARVAGDGGTVAGVDEAGRGPLAGPVVAAAVVLEPGGHWQGLNDSKQVTALARDALYARVLLEARAFAWAVVGAPTIDRLNIRGASLEAMRRAVARLRVTPTLLLVDGRDAVPGTTIPQQPVIDGDATMLSIAAASILAKVVRDRIMERLDPVWPGYGFARHKAPASSIATRSRRCACWSCRWGRMPRDAPVGTRPPREMAMGVANVHGRAGEALAMAYLELAGCRVTARNVRLAGVEVDAVAADGPAQVVIEVKYRGRSDYGGAAAAVDLAKRLRLARAARALQLAGARRVRIDVVAVELTPDGATVRHYRDAVTE</sequence>
<evidence type="ECO:0000256" key="10">
    <source>
        <dbReference type="ARBA" id="ARBA00022759"/>
    </source>
</evidence>
<dbReference type="PANTHER" id="PTHR10954:SF18">
    <property type="entry name" value="RIBONUCLEASE HII"/>
    <property type="match status" value="1"/>
</dbReference>
<dbReference type="GO" id="GO:0032299">
    <property type="term" value="C:ribonuclease H2 complex"/>
    <property type="evidence" value="ECO:0007669"/>
    <property type="project" value="TreeGrafter"/>
</dbReference>
<dbReference type="InterPro" id="IPR022898">
    <property type="entry name" value="RNase_HII"/>
</dbReference>
<evidence type="ECO:0000256" key="4">
    <source>
        <dbReference type="ARBA" id="ARBA00004496"/>
    </source>
</evidence>